<dbReference type="EMBL" id="MCGN01000012">
    <property type="protein sequence ID" value="ORY90335.1"/>
    <property type="molecule type" value="Genomic_DNA"/>
</dbReference>
<dbReference type="AlphaFoldDB" id="A0A1X2GZT8"/>
<comment type="caution">
    <text evidence="3">The sequence shown here is derived from an EMBL/GenBank/DDBJ whole genome shotgun (WGS) entry which is preliminary data.</text>
</comment>
<sequence length="263" mass="30467">MGDDDGFTKVERKFRYMTVDPTKKQRKKKHAFVDPDDYTLADLEELLNQRRQVLFDSRFYTDLEKLNQQHLPSFGCKEIICYGIGSMQHSKNAQFQFILALELADLLNLKGKMSIFDPVMTALDKQLCEKYQVHVIEEDEKGKRTVNQPTLFYMPHCSRNLYSNTISANWKPTSLTNLYIIGNRFDMYVGSQLERDLLRECPYLIPANTIVQTVSFPKKFDDDKVFNDLAIQWFPSDVVPQGENDPFWSSVTPQADPEAPIVS</sequence>
<dbReference type="InParanoid" id="A0A1X2GZT8"/>
<dbReference type="OMA" id="VVTRKKW"/>
<keyword evidence="4" id="KW-1185">Reference proteome</keyword>
<dbReference type="GO" id="GO:0005737">
    <property type="term" value="C:cytoplasm"/>
    <property type="evidence" value="ECO:0007669"/>
    <property type="project" value="TreeGrafter"/>
</dbReference>
<evidence type="ECO:0000313" key="3">
    <source>
        <dbReference type="EMBL" id="ORY90335.1"/>
    </source>
</evidence>
<accession>A0A1X2GZT8</accession>
<dbReference type="PANTHER" id="PTHR28626">
    <property type="entry name" value="SRR1-LIKE PROTEIN"/>
    <property type="match status" value="1"/>
</dbReference>
<gene>
    <name evidence="3" type="ORF">BCR43DRAFT_109169</name>
</gene>
<evidence type="ECO:0000259" key="2">
    <source>
        <dbReference type="Pfam" id="PF07985"/>
    </source>
</evidence>
<proteinExistence type="inferred from homology"/>
<dbReference type="Pfam" id="PF07985">
    <property type="entry name" value="SRR1"/>
    <property type="match status" value="1"/>
</dbReference>
<dbReference type="InterPro" id="IPR012942">
    <property type="entry name" value="SRR1-like"/>
</dbReference>
<dbReference type="OrthoDB" id="551431at2759"/>
<organism evidence="3 4">
    <name type="scientific">Syncephalastrum racemosum</name>
    <name type="common">Filamentous fungus</name>
    <dbReference type="NCBI Taxonomy" id="13706"/>
    <lineage>
        <taxon>Eukaryota</taxon>
        <taxon>Fungi</taxon>
        <taxon>Fungi incertae sedis</taxon>
        <taxon>Mucoromycota</taxon>
        <taxon>Mucoromycotina</taxon>
        <taxon>Mucoromycetes</taxon>
        <taxon>Mucorales</taxon>
        <taxon>Syncephalastraceae</taxon>
        <taxon>Syncephalastrum</taxon>
    </lineage>
</organism>
<evidence type="ECO:0000313" key="4">
    <source>
        <dbReference type="Proteomes" id="UP000242180"/>
    </source>
</evidence>
<reference evidence="3 4" key="1">
    <citation type="submission" date="2016-07" db="EMBL/GenBank/DDBJ databases">
        <title>Pervasive Adenine N6-methylation of Active Genes in Fungi.</title>
        <authorList>
            <consortium name="DOE Joint Genome Institute"/>
            <person name="Mondo S.J."/>
            <person name="Dannebaum R.O."/>
            <person name="Kuo R.C."/>
            <person name="Labutti K."/>
            <person name="Haridas S."/>
            <person name="Kuo A."/>
            <person name="Salamov A."/>
            <person name="Ahrendt S.R."/>
            <person name="Lipzen A."/>
            <person name="Sullivan W."/>
            <person name="Andreopoulos W.B."/>
            <person name="Clum A."/>
            <person name="Lindquist E."/>
            <person name="Daum C."/>
            <person name="Ramamoorthy G.K."/>
            <person name="Gryganskyi A."/>
            <person name="Culley D."/>
            <person name="Magnuson J.K."/>
            <person name="James T.Y."/>
            <person name="O'Malley M.A."/>
            <person name="Stajich J.E."/>
            <person name="Spatafora J.W."/>
            <person name="Visel A."/>
            <person name="Grigoriev I.V."/>
        </authorList>
    </citation>
    <scope>NUCLEOTIDE SEQUENCE [LARGE SCALE GENOMIC DNA]</scope>
    <source>
        <strain evidence="3 4">NRRL 2496</strain>
    </source>
</reference>
<dbReference type="InterPro" id="IPR040044">
    <property type="entry name" value="SRR1L"/>
</dbReference>
<name>A0A1X2GZT8_SYNRA</name>
<dbReference type="GO" id="GO:0005634">
    <property type="term" value="C:nucleus"/>
    <property type="evidence" value="ECO:0007669"/>
    <property type="project" value="TreeGrafter"/>
</dbReference>
<feature type="domain" description="SRR1-like" evidence="2">
    <location>
        <begin position="71"/>
        <end position="233"/>
    </location>
</feature>
<dbReference type="PANTHER" id="PTHR28626:SF3">
    <property type="entry name" value="SRR1-LIKE PROTEIN"/>
    <property type="match status" value="1"/>
</dbReference>
<evidence type="ECO:0000256" key="1">
    <source>
        <dbReference type="ARBA" id="ARBA00009856"/>
    </source>
</evidence>
<comment type="similarity">
    <text evidence="1">Belongs to the SRR1 family.</text>
</comment>
<dbReference type="Proteomes" id="UP000242180">
    <property type="component" value="Unassembled WGS sequence"/>
</dbReference>
<protein>
    <submittedName>
        <fullName evidence="3">SRR1-domain-containing protein</fullName>
    </submittedName>
</protein>